<evidence type="ECO:0000256" key="1">
    <source>
        <dbReference type="ARBA" id="ARBA00004651"/>
    </source>
</evidence>
<protein>
    <submittedName>
        <fullName evidence="8">Sodium/alanine symporter AgcS</fullName>
    </submittedName>
</protein>
<dbReference type="InterPro" id="IPR001463">
    <property type="entry name" value="Na/Ala_symport"/>
</dbReference>
<feature type="transmembrane region" description="Helical" evidence="7">
    <location>
        <begin position="182"/>
        <end position="202"/>
    </location>
</feature>
<keyword evidence="6 7" id="KW-0472">Membrane</keyword>
<reference evidence="8" key="1">
    <citation type="submission" date="2020-06" db="EMBL/GenBank/DDBJ databases">
        <title>Unique genomic features of the anaerobic methanotrophic archaea.</title>
        <authorList>
            <person name="Chadwick G.L."/>
            <person name="Skennerton C.T."/>
            <person name="Laso-Perez R."/>
            <person name="Leu A.O."/>
            <person name="Speth D.R."/>
            <person name="Yu H."/>
            <person name="Morgan-Lang C."/>
            <person name="Hatzenpichler R."/>
            <person name="Goudeau D."/>
            <person name="Malmstrom R."/>
            <person name="Brazelton W.J."/>
            <person name="Woyke T."/>
            <person name="Hallam S.J."/>
            <person name="Tyson G.W."/>
            <person name="Wegener G."/>
            <person name="Boetius A."/>
            <person name="Orphan V."/>
        </authorList>
    </citation>
    <scope>NUCLEOTIDE SEQUENCE</scope>
</reference>
<feature type="transmembrane region" description="Helical" evidence="7">
    <location>
        <begin position="222"/>
        <end position="246"/>
    </location>
</feature>
<keyword evidence="3 7" id="KW-1003">Cell membrane</keyword>
<keyword evidence="2 7" id="KW-0813">Transport</keyword>
<evidence type="ECO:0000256" key="5">
    <source>
        <dbReference type="ARBA" id="ARBA00022989"/>
    </source>
</evidence>
<sequence>MIGGPFYYLERGLKNPRLGLVLGMTFAAAGAFSSIGGGNMAQANSVSLALKDTFHIPGIVTGLLLALAVGIVVIGGIKRVGHVAGNLVPFMAVIYTSVAMVVLVLNNERVPGAFLLIIESAISGHAAVGGFAGATVAHTMRFGIARGVFSNEAGLGSAPMAHATAKTLQSVRQGLIGMLGPFIDTLVVCTMTGLVIVSTGAWETGKTSTCLSIHAFNSEIGYAGDLVITLAMVLFAFTTILTWSFYGKQCLSYFVEKVSKDVRFYRFSIAVYYSVFLVGIVVGAGVVDLPNADTCLEAIWLFADINNALMALPNLIGLLLLNRIVVRMVKDYFKS</sequence>
<dbReference type="Pfam" id="PF01235">
    <property type="entry name" value="Na_Ala_symp"/>
    <property type="match status" value="1"/>
</dbReference>
<organism evidence="8">
    <name type="scientific">Candidatus Methanogaster sp. ANME-2c ERB4</name>
    <dbReference type="NCBI Taxonomy" id="2759911"/>
    <lineage>
        <taxon>Archaea</taxon>
        <taxon>Methanobacteriati</taxon>
        <taxon>Methanobacteriota</taxon>
        <taxon>Stenosarchaea group</taxon>
        <taxon>Methanomicrobia</taxon>
        <taxon>Methanosarcinales</taxon>
        <taxon>ANME-2 cluster</taxon>
        <taxon>Candidatus Methanogasteraceae</taxon>
        <taxon>Candidatus Methanogaster</taxon>
    </lineage>
</organism>
<name>A0A7G9YH97_9EURY</name>
<evidence type="ECO:0000256" key="2">
    <source>
        <dbReference type="ARBA" id="ARBA00022448"/>
    </source>
</evidence>
<feature type="transmembrane region" description="Helical" evidence="7">
    <location>
        <begin position="56"/>
        <end position="75"/>
    </location>
</feature>
<comment type="subcellular location">
    <subcellularLocation>
        <location evidence="1 7">Cell membrane</location>
        <topology evidence="1 7">Multi-pass membrane protein</topology>
    </subcellularLocation>
</comment>
<dbReference type="GO" id="GO:0005886">
    <property type="term" value="C:plasma membrane"/>
    <property type="evidence" value="ECO:0007669"/>
    <property type="project" value="UniProtKB-SubCell"/>
</dbReference>
<comment type="similarity">
    <text evidence="7">Belongs to the alanine or glycine:cation symporter (AGCS) (TC 2.A.25) family.</text>
</comment>
<feature type="transmembrane region" description="Helical" evidence="7">
    <location>
        <begin position="18"/>
        <end position="36"/>
    </location>
</feature>
<keyword evidence="5 7" id="KW-1133">Transmembrane helix</keyword>
<feature type="transmembrane region" description="Helical" evidence="7">
    <location>
        <begin position="87"/>
        <end position="106"/>
    </location>
</feature>
<dbReference type="PRINTS" id="PR00175">
    <property type="entry name" value="NAALASMPORT"/>
</dbReference>
<proteinExistence type="inferred from homology"/>
<evidence type="ECO:0000256" key="6">
    <source>
        <dbReference type="ARBA" id="ARBA00023136"/>
    </source>
</evidence>
<feature type="transmembrane region" description="Helical" evidence="7">
    <location>
        <begin position="267"/>
        <end position="287"/>
    </location>
</feature>
<keyword evidence="4 7" id="KW-0812">Transmembrane</keyword>
<dbReference type="GO" id="GO:0005283">
    <property type="term" value="F:amino acid:sodium symporter activity"/>
    <property type="evidence" value="ECO:0007669"/>
    <property type="project" value="InterPro"/>
</dbReference>
<evidence type="ECO:0000256" key="7">
    <source>
        <dbReference type="RuleBase" id="RU363064"/>
    </source>
</evidence>
<keyword evidence="7" id="KW-0769">Symport</keyword>
<accession>A0A7G9YH97</accession>
<dbReference type="NCBIfam" id="TIGR00835">
    <property type="entry name" value="agcS"/>
    <property type="match status" value="1"/>
</dbReference>
<gene>
    <name evidence="8" type="primary">agcS</name>
    <name evidence="8" type="ORF">LNGCCOLK_00059</name>
</gene>
<dbReference type="AlphaFoldDB" id="A0A7G9YH97"/>
<evidence type="ECO:0000313" key="8">
    <source>
        <dbReference type="EMBL" id="QNO47381.1"/>
    </source>
</evidence>
<dbReference type="PANTHER" id="PTHR30330">
    <property type="entry name" value="AGSS FAMILY TRANSPORTER, SODIUM-ALANINE"/>
    <property type="match status" value="1"/>
</dbReference>
<dbReference type="EMBL" id="MT631260">
    <property type="protein sequence ID" value="QNO47381.1"/>
    <property type="molecule type" value="Genomic_DNA"/>
</dbReference>
<feature type="transmembrane region" description="Helical" evidence="7">
    <location>
        <begin position="299"/>
        <end position="321"/>
    </location>
</feature>
<dbReference type="PANTHER" id="PTHR30330:SF3">
    <property type="entry name" value="TRANSCRIPTIONAL REGULATOR, LRP FAMILY"/>
    <property type="match status" value="1"/>
</dbReference>
<evidence type="ECO:0000256" key="3">
    <source>
        <dbReference type="ARBA" id="ARBA00022475"/>
    </source>
</evidence>
<evidence type="ECO:0000256" key="4">
    <source>
        <dbReference type="ARBA" id="ARBA00022692"/>
    </source>
</evidence>
<feature type="transmembrane region" description="Helical" evidence="7">
    <location>
        <begin position="112"/>
        <end position="137"/>
    </location>
</feature>